<dbReference type="EMBL" id="JAYMYQ010000005">
    <property type="protein sequence ID" value="KAK7330000.1"/>
    <property type="molecule type" value="Genomic_DNA"/>
</dbReference>
<evidence type="ECO:0000313" key="2">
    <source>
        <dbReference type="EMBL" id="KAK7330000.1"/>
    </source>
</evidence>
<organism evidence="2 3">
    <name type="scientific">Canavalia gladiata</name>
    <name type="common">Sword bean</name>
    <name type="synonym">Dolichos gladiatus</name>
    <dbReference type="NCBI Taxonomy" id="3824"/>
    <lineage>
        <taxon>Eukaryota</taxon>
        <taxon>Viridiplantae</taxon>
        <taxon>Streptophyta</taxon>
        <taxon>Embryophyta</taxon>
        <taxon>Tracheophyta</taxon>
        <taxon>Spermatophyta</taxon>
        <taxon>Magnoliopsida</taxon>
        <taxon>eudicotyledons</taxon>
        <taxon>Gunneridae</taxon>
        <taxon>Pentapetalae</taxon>
        <taxon>rosids</taxon>
        <taxon>fabids</taxon>
        <taxon>Fabales</taxon>
        <taxon>Fabaceae</taxon>
        <taxon>Papilionoideae</taxon>
        <taxon>50 kb inversion clade</taxon>
        <taxon>NPAAA clade</taxon>
        <taxon>indigoferoid/millettioid clade</taxon>
        <taxon>Phaseoleae</taxon>
        <taxon>Canavalia</taxon>
    </lineage>
</organism>
<evidence type="ECO:0000256" key="1">
    <source>
        <dbReference type="SAM" id="Phobius"/>
    </source>
</evidence>
<protein>
    <submittedName>
        <fullName evidence="2">Uncharacterized protein</fullName>
    </submittedName>
</protein>
<dbReference type="Proteomes" id="UP001367508">
    <property type="component" value="Unassembled WGS sequence"/>
</dbReference>
<evidence type="ECO:0000313" key="3">
    <source>
        <dbReference type="Proteomes" id="UP001367508"/>
    </source>
</evidence>
<keyword evidence="1" id="KW-0472">Membrane</keyword>
<proteinExistence type="predicted"/>
<keyword evidence="1" id="KW-0812">Transmembrane</keyword>
<comment type="caution">
    <text evidence="2">The sequence shown here is derived from an EMBL/GenBank/DDBJ whole genome shotgun (WGS) entry which is preliminary data.</text>
</comment>
<reference evidence="2 3" key="1">
    <citation type="submission" date="2024-01" db="EMBL/GenBank/DDBJ databases">
        <title>The genomes of 5 underutilized Papilionoideae crops provide insights into root nodulation and disease resistanc.</title>
        <authorList>
            <person name="Jiang F."/>
        </authorList>
    </citation>
    <scope>NUCLEOTIDE SEQUENCE [LARGE SCALE GENOMIC DNA]</scope>
    <source>
        <strain evidence="2">LVBAO_FW01</strain>
        <tissue evidence="2">Leaves</tissue>
    </source>
</reference>
<dbReference type="AlphaFoldDB" id="A0AAN9L5T2"/>
<name>A0AAN9L5T2_CANGL</name>
<sequence>MWKSFSFPAGASFVSVIVLMVSLIVVVLTSFLLLTRQTADIDCTDEWIFTACIEYRFNKILFLLNLLQ</sequence>
<gene>
    <name evidence="2" type="ORF">VNO77_24184</name>
</gene>
<keyword evidence="3" id="KW-1185">Reference proteome</keyword>
<accession>A0AAN9L5T2</accession>
<keyword evidence="1" id="KW-1133">Transmembrane helix</keyword>
<feature type="transmembrane region" description="Helical" evidence="1">
    <location>
        <begin position="12"/>
        <end position="34"/>
    </location>
</feature>